<reference evidence="2 3" key="1">
    <citation type="submission" date="2018-09" db="EMBL/GenBank/DDBJ databases">
        <title>Roseomonas sp. nov., isolated from feces of Tibetan antelopes in the Qinghai-Tibet plateau, China.</title>
        <authorList>
            <person name="Tian Z."/>
        </authorList>
    </citation>
    <scope>NUCLEOTIDE SEQUENCE [LARGE SCALE GENOMIC DNA]</scope>
    <source>
        <strain evidence="2 3">Z24</strain>
    </source>
</reference>
<dbReference type="RefSeq" id="WP_120637122.1">
    <property type="nucleotide sequence ID" value="NZ_RAQU01000016.1"/>
</dbReference>
<dbReference type="PANTHER" id="PTHR42760">
    <property type="entry name" value="SHORT-CHAIN DEHYDROGENASES/REDUCTASES FAMILY MEMBER"/>
    <property type="match status" value="1"/>
</dbReference>
<dbReference type="GO" id="GO:0016616">
    <property type="term" value="F:oxidoreductase activity, acting on the CH-OH group of donors, NAD or NADP as acceptor"/>
    <property type="evidence" value="ECO:0007669"/>
    <property type="project" value="TreeGrafter"/>
</dbReference>
<dbReference type="FunFam" id="3.40.50.720:FF:000084">
    <property type="entry name" value="Short-chain dehydrogenase reductase"/>
    <property type="match status" value="1"/>
</dbReference>
<accession>A0A3A9JNM2</accession>
<organism evidence="2 3">
    <name type="scientific">Teichococcus wenyumeiae</name>
    <dbReference type="NCBI Taxonomy" id="2478470"/>
    <lineage>
        <taxon>Bacteria</taxon>
        <taxon>Pseudomonadati</taxon>
        <taxon>Pseudomonadota</taxon>
        <taxon>Alphaproteobacteria</taxon>
        <taxon>Acetobacterales</taxon>
        <taxon>Roseomonadaceae</taxon>
        <taxon>Roseomonas</taxon>
    </lineage>
</organism>
<dbReference type="CDD" id="cd05233">
    <property type="entry name" value="SDR_c"/>
    <property type="match status" value="1"/>
</dbReference>
<dbReference type="Pfam" id="PF13561">
    <property type="entry name" value="adh_short_C2"/>
    <property type="match status" value="2"/>
</dbReference>
<evidence type="ECO:0000313" key="2">
    <source>
        <dbReference type="EMBL" id="RKK05456.1"/>
    </source>
</evidence>
<dbReference type="SUPFAM" id="SSF51735">
    <property type="entry name" value="NAD(P)-binding Rossmann-fold domains"/>
    <property type="match status" value="2"/>
</dbReference>
<sequence length="451" mass="45231">MTGRIVLVTGAAAGIGWATAQAFARAGDRVLLADIDGARAGARAAELGAGHEAIAVDMSDGAQVAAMIAGIATRHGRLDVLVNNAGRIDGGTSVVDQTPEGFRSLLALNLDGSARAAEAAAALMRQQGGGAIVNVASGAALRAIPLRNGYSASKAGVVAMTRNQACAWARQGIQVNAIAPGYTRTELVEKLIAEGRVDQAKAARRIPLGRMGAPEEIAAAILHLASPDASYMAGALLVADGASHAYGGSEDASVIRGRAPATPPPGMPVVAVGEGAVGQALAKLLRARGTWVVPLAEMDRHGRLDGVLNSDPTPGQPGHLDRLFLGAQAAGRIMLDQGFGAIVNLTGITGQIGLTDTGPAGPEAAAVGMLTRTMACEWGGSGIRANALAAGLVEGDAPTLVPRVPLRRMARPAEIAAVAAFLLSPAAGFVSGSIVPVDGGLSAHGGLDFCG</sequence>
<dbReference type="Proteomes" id="UP000278036">
    <property type="component" value="Unassembled WGS sequence"/>
</dbReference>
<dbReference type="PANTHER" id="PTHR42760:SF40">
    <property type="entry name" value="3-OXOACYL-[ACYL-CARRIER-PROTEIN] REDUCTASE, CHLOROPLASTIC"/>
    <property type="match status" value="1"/>
</dbReference>
<gene>
    <name evidence="2" type="ORF">D6Z83_04415</name>
</gene>
<dbReference type="AlphaFoldDB" id="A0A3A9JNM2"/>
<dbReference type="PRINTS" id="PR00080">
    <property type="entry name" value="SDRFAMILY"/>
</dbReference>
<dbReference type="InterPro" id="IPR020904">
    <property type="entry name" value="Sc_DH/Rdtase_CS"/>
</dbReference>
<comment type="caution">
    <text evidence="2">The sequence shown here is derived from an EMBL/GenBank/DDBJ whole genome shotgun (WGS) entry which is preliminary data.</text>
</comment>
<dbReference type="OrthoDB" id="9789398at2"/>
<dbReference type="PRINTS" id="PR00081">
    <property type="entry name" value="GDHRDH"/>
</dbReference>
<name>A0A3A9JNM2_9PROT</name>
<comment type="similarity">
    <text evidence="1">Belongs to the short-chain dehydrogenases/reductases (SDR) family.</text>
</comment>
<proteinExistence type="inferred from homology"/>
<dbReference type="EMBL" id="RAQU01000016">
    <property type="protein sequence ID" value="RKK05456.1"/>
    <property type="molecule type" value="Genomic_DNA"/>
</dbReference>
<dbReference type="Gene3D" id="3.40.50.720">
    <property type="entry name" value="NAD(P)-binding Rossmann-like Domain"/>
    <property type="match status" value="2"/>
</dbReference>
<evidence type="ECO:0000256" key="1">
    <source>
        <dbReference type="ARBA" id="ARBA00006484"/>
    </source>
</evidence>
<dbReference type="InterPro" id="IPR002347">
    <property type="entry name" value="SDR_fam"/>
</dbReference>
<evidence type="ECO:0000313" key="3">
    <source>
        <dbReference type="Proteomes" id="UP000278036"/>
    </source>
</evidence>
<protein>
    <submittedName>
        <fullName evidence="2">SDR family oxidoreductase</fullName>
    </submittedName>
</protein>
<dbReference type="PROSITE" id="PS00061">
    <property type="entry name" value="ADH_SHORT"/>
    <property type="match status" value="1"/>
</dbReference>
<dbReference type="InterPro" id="IPR036291">
    <property type="entry name" value="NAD(P)-bd_dom_sf"/>
</dbReference>
<dbReference type="InParanoid" id="A0A3A9JNM2"/>